<dbReference type="EMBL" id="KZ678382">
    <property type="protein sequence ID" value="PSS00696.1"/>
    <property type="molecule type" value="Genomic_DNA"/>
</dbReference>
<sequence length="232" mass="26599">MSTMSTIQPPPFHRSSYTITSPRLTIRTAQESDTIALMKHLQTPENFPWPCEQDITPEKLSQRLGRWQAMQSRGETAFLIMTLNETGELLGQASYNCFEQVEVATPMSAFETQAATSEKGKSNEAKKKVLLTDLGITLEHSHWRKGLGTEAYCSLMEFAIVELGVRLFRCETGENNEAWKTTMRKLGLGRFEEFGPISFNDKLKGWRWRYSAEDWAVIKEELKESERWPLPL</sequence>
<gene>
    <name evidence="2" type="ORF">BD289DRAFT_423702</name>
</gene>
<evidence type="ECO:0000313" key="3">
    <source>
        <dbReference type="Proteomes" id="UP000241462"/>
    </source>
</evidence>
<proteinExistence type="predicted"/>
<feature type="domain" description="N-acetyltransferase" evidence="1">
    <location>
        <begin position="23"/>
        <end position="188"/>
    </location>
</feature>
<dbReference type="PANTHER" id="PTHR43792">
    <property type="entry name" value="GNAT FAMILY, PUTATIVE (AFU_ORTHOLOGUE AFUA_3G00765)-RELATED-RELATED"/>
    <property type="match status" value="1"/>
</dbReference>
<organism evidence="2 3">
    <name type="scientific">Coniella lustricola</name>
    <dbReference type="NCBI Taxonomy" id="2025994"/>
    <lineage>
        <taxon>Eukaryota</taxon>
        <taxon>Fungi</taxon>
        <taxon>Dikarya</taxon>
        <taxon>Ascomycota</taxon>
        <taxon>Pezizomycotina</taxon>
        <taxon>Sordariomycetes</taxon>
        <taxon>Sordariomycetidae</taxon>
        <taxon>Diaporthales</taxon>
        <taxon>Schizoparmaceae</taxon>
        <taxon>Coniella</taxon>
    </lineage>
</organism>
<protein>
    <recommendedName>
        <fullName evidence="1">N-acetyltransferase domain-containing protein</fullName>
    </recommendedName>
</protein>
<dbReference type="SUPFAM" id="SSF55729">
    <property type="entry name" value="Acyl-CoA N-acyltransferases (Nat)"/>
    <property type="match status" value="1"/>
</dbReference>
<dbReference type="OrthoDB" id="64477at2759"/>
<keyword evidence="3" id="KW-1185">Reference proteome</keyword>
<dbReference type="GO" id="GO:0016747">
    <property type="term" value="F:acyltransferase activity, transferring groups other than amino-acyl groups"/>
    <property type="evidence" value="ECO:0007669"/>
    <property type="project" value="InterPro"/>
</dbReference>
<evidence type="ECO:0000259" key="1">
    <source>
        <dbReference type="Pfam" id="PF13302"/>
    </source>
</evidence>
<dbReference type="Gene3D" id="3.40.630.30">
    <property type="match status" value="1"/>
</dbReference>
<dbReference type="InterPro" id="IPR016181">
    <property type="entry name" value="Acyl_CoA_acyltransferase"/>
</dbReference>
<dbReference type="InParanoid" id="A0A2T3AJE3"/>
<dbReference type="Proteomes" id="UP000241462">
    <property type="component" value="Unassembled WGS sequence"/>
</dbReference>
<dbReference type="PANTHER" id="PTHR43792:SF1">
    <property type="entry name" value="N-ACETYLTRANSFERASE DOMAIN-CONTAINING PROTEIN"/>
    <property type="match status" value="1"/>
</dbReference>
<dbReference type="InterPro" id="IPR051531">
    <property type="entry name" value="N-acetyltransferase"/>
</dbReference>
<accession>A0A2T3AJE3</accession>
<dbReference type="Pfam" id="PF13302">
    <property type="entry name" value="Acetyltransf_3"/>
    <property type="match status" value="1"/>
</dbReference>
<reference evidence="2 3" key="1">
    <citation type="journal article" date="2018" name="Mycol. Prog.">
        <title>Coniella lustricola, a new species from submerged detritus.</title>
        <authorList>
            <person name="Raudabaugh D.B."/>
            <person name="Iturriaga T."/>
            <person name="Carver A."/>
            <person name="Mondo S."/>
            <person name="Pangilinan J."/>
            <person name="Lipzen A."/>
            <person name="He G."/>
            <person name="Amirebrahimi M."/>
            <person name="Grigoriev I.V."/>
            <person name="Miller A.N."/>
        </authorList>
    </citation>
    <scope>NUCLEOTIDE SEQUENCE [LARGE SCALE GENOMIC DNA]</scope>
    <source>
        <strain evidence="2 3">B22-T-1</strain>
    </source>
</reference>
<name>A0A2T3AJE3_9PEZI</name>
<dbReference type="AlphaFoldDB" id="A0A2T3AJE3"/>
<evidence type="ECO:0000313" key="2">
    <source>
        <dbReference type="EMBL" id="PSS00696.1"/>
    </source>
</evidence>
<dbReference type="InterPro" id="IPR000182">
    <property type="entry name" value="GNAT_dom"/>
</dbReference>